<feature type="compositionally biased region" description="Acidic residues" evidence="1">
    <location>
        <begin position="41"/>
        <end position="53"/>
    </location>
</feature>
<evidence type="ECO:0000313" key="3">
    <source>
        <dbReference type="Proteomes" id="UP001054821"/>
    </source>
</evidence>
<sequence length="119" mass="13324">MTKSIGEGSISLNKPGYVEQVPNIGTVEVSIELVGNVINEEGNEEENSEEESTKEDIDINGRRRRLEFEDSVDESDKEIYESYNDTALDDNKEFDVNLQSNKEFVSLSSSQGSEEGLRV</sequence>
<organism evidence="2 3">
    <name type="scientific">Prunus dulcis</name>
    <name type="common">Almond</name>
    <name type="synonym">Amygdalus dulcis</name>
    <dbReference type="NCBI Taxonomy" id="3755"/>
    <lineage>
        <taxon>Eukaryota</taxon>
        <taxon>Viridiplantae</taxon>
        <taxon>Streptophyta</taxon>
        <taxon>Embryophyta</taxon>
        <taxon>Tracheophyta</taxon>
        <taxon>Spermatophyta</taxon>
        <taxon>Magnoliopsida</taxon>
        <taxon>eudicotyledons</taxon>
        <taxon>Gunneridae</taxon>
        <taxon>Pentapetalae</taxon>
        <taxon>rosids</taxon>
        <taxon>fabids</taxon>
        <taxon>Rosales</taxon>
        <taxon>Rosaceae</taxon>
        <taxon>Amygdaloideae</taxon>
        <taxon>Amygdaleae</taxon>
        <taxon>Prunus</taxon>
    </lineage>
</organism>
<evidence type="ECO:0000256" key="1">
    <source>
        <dbReference type="SAM" id="MobiDB-lite"/>
    </source>
</evidence>
<accession>A0AAD4VEN4</accession>
<keyword evidence="3" id="KW-1185">Reference proteome</keyword>
<dbReference type="Proteomes" id="UP001054821">
    <property type="component" value="Chromosome 6"/>
</dbReference>
<gene>
    <name evidence="2" type="ORF">L3X38_032610</name>
</gene>
<comment type="caution">
    <text evidence="2">The sequence shown here is derived from an EMBL/GenBank/DDBJ whole genome shotgun (WGS) entry which is preliminary data.</text>
</comment>
<feature type="region of interest" description="Disordered" evidence="1">
    <location>
        <begin position="38"/>
        <end position="59"/>
    </location>
</feature>
<evidence type="ECO:0000313" key="2">
    <source>
        <dbReference type="EMBL" id="KAI5323538.1"/>
    </source>
</evidence>
<name>A0AAD4VEN4_PRUDU</name>
<protein>
    <submittedName>
        <fullName evidence="2">Uncharacterized protein</fullName>
    </submittedName>
</protein>
<proteinExistence type="predicted"/>
<dbReference type="AlphaFoldDB" id="A0AAD4VEN4"/>
<reference evidence="2 3" key="1">
    <citation type="journal article" date="2022" name="G3 (Bethesda)">
        <title>Whole-genome sequence and methylome profiling of the almond [Prunus dulcis (Mill.) D.A. Webb] cultivar 'Nonpareil'.</title>
        <authorList>
            <person name="D'Amico-Willman K.M."/>
            <person name="Ouma W.Z."/>
            <person name="Meulia T."/>
            <person name="Sideli G.M."/>
            <person name="Gradziel T.M."/>
            <person name="Fresnedo-Ramirez J."/>
        </authorList>
    </citation>
    <scope>NUCLEOTIDE SEQUENCE [LARGE SCALE GENOMIC DNA]</scope>
    <source>
        <strain evidence="2">Clone GOH B32 T37-40</strain>
    </source>
</reference>
<dbReference type="EMBL" id="JAJFAZ020000006">
    <property type="protein sequence ID" value="KAI5323538.1"/>
    <property type="molecule type" value="Genomic_DNA"/>
</dbReference>